<accession>A0A564ZKP4</accession>
<dbReference type="Proteomes" id="UP000334340">
    <property type="component" value="Unassembled WGS sequence"/>
</dbReference>
<dbReference type="SMART" id="SM00954">
    <property type="entry name" value="RelA_SpoT"/>
    <property type="match status" value="1"/>
</dbReference>
<dbReference type="Pfam" id="PF04607">
    <property type="entry name" value="RelA_SpoT"/>
    <property type="match status" value="1"/>
</dbReference>
<proteinExistence type="predicted"/>
<dbReference type="GO" id="GO:0015969">
    <property type="term" value="P:guanosine tetraphosphate metabolic process"/>
    <property type="evidence" value="ECO:0007669"/>
    <property type="project" value="InterPro"/>
</dbReference>
<evidence type="ECO:0000313" key="3">
    <source>
        <dbReference type="Proteomes" id="UP000334340"/>
    </source>
</evidence>
<dbReference type="PANTHER" id="PTHR41773:SF1">
    <property type="entry name" value="RELA_SPOT DOMAIN-CONTAINING PROTEIN"/>
    <property type="match status" value="1"/>
</dbReference>
<dbReference type="SUPFAM" id="SSF81301">
    <property type="entry name" value="Nucleotidyltransferase"/>
    <property type="match status" value="1"/>
</dbReference>
<dbReference type="InterPro" id="IPR007685">
    <property type="entry name" value="RelA_SpoT"/>
</dbReference>
<dbReference type="Gene3D" id="1.10.287.860">
    <property type="entry name" value="Nucleotidyltransferase"/>
    <property type="match status" value="1"/>
</dbReference>
<dbReference type="Gene3D" id="3.30.460.10">
    <property type="entry name" value="Beta Polymerase, domain 2"/>
    <property type="match status" value="1"/>
</dbReference>
<keyword evidence="2" id="KW-0418">Kinase</keyword>
<name>A0A564ZKP4_9BACT</name>
<gene>
    <name evidence="2" type="primary">ywaC</name>
    <name evidence="2" type="ORF">MELA_02286</name>
</gene>
<evidence type="ECO:0000313" key="2">
    <source>
        <dbReference type="EMBL" id="VUZ85899.1"/>
    </source>
</evidence>
<organism evidence="2 3">
    <name type="scientific">Candidatus Methylomirabilis lanthanidiphila</name>
    <dbReference type="NCBI Taxonomy" id="2211376"/>
    <lineage>
        <taxon>Bacteria</taxon>
        <taxon>Candidatus Methylomirabilota</taxon>
        <taxon>Candidatus Methylomirabilia</taxon>
        <taxon>Candidatus Methylomirabilales</taxon>
        <taxon>Candidatus Methylomirabilaceae</taxon>
        <taxon>Candidatus Methylomirabilis</taxon>
    </lineage>
</organism>
<dbReference type="InterPro" id="IPR043519">
    <property type="entry name" value="NT_sf"/>
</dbReference>
<dbReference type="EMBL" id="CABIKM010000036">
    <property type="protein sequence ID" value="VUZ85899.1"/>
    <property type="molecule type" value="Genomic_DNA"/>
</dbReference>
<evidence type="ECO:0000259" key="1">
    <source>
        <dbReference type="SMART" id="SM00954"/>
    </source>
</evidence>
<keyword evidence="2" id="KW-0808">Transferase</keyword>
<dbReference type="GO" id="GO:0008728">
    <property type="term" value="F:GTP diphosphokinase activity"/>
    <property type="evidence" value="ECO:0007669"/>
    <property type="project" value="UniProtKB-EC"/>
</dbReference>
<feature type="domain" description="RelA/SpoT" evidence="1">
    <location>
        <begin position="45"/>
        <end position="173"/>
    </location>
</feature>
<dbReference type="PANTHER" id="PTHR41773">
    <property type="entry name" value="GTP PYROPHOSPHATASE-RELATED"/>
    <property type="match status" value="1"/>
</dbReference>
<protein>
    <submittedName>
        <fullName evidence="2">GTP pyrophosphokinase YwaC</fullName>
        <ecNumber evidence="2">2.7.6.5</ecNumber>
    </submittedName>
</protein>
<reference evidence="2 3" key="1">
    <citation type="submission" date="2019-07" db="EMBL/GenBank/DDBJ databases">
        <authorList>
            <person name="Cremers G."/>
        </authorList>
    </citation>
    <scope>NUCLEOTIDE SEQUENCE [LARGE SCALE GENOMIC DNA]</scope>
</reference>
<dbReference type="CDD" id="cd05399">
    <property type="entry name" value="NT_Rel-Spo_like"/>
    <property type="match status" value="1"/>
</dbReference>
<keyword evidence="3" id="KW-1185">Reference proteome</keyword>
<dbReference type="AlphaFoldDB" id="A0A564ZKP4"/>
<dbReference type="EC" id="2.7.6.5" evidence="2"/>
<dbReference type="GO" id="GO:0016301">
    <property type="term" value="F:kinase activity"/>
    <property type="evidence" value="ECO:0007669"/>
    <property type="project" value="UniProtKB-KW"/>
</dbReference>
<sequence length="359" mass="41022">MGRLQNYVATYKELRPKYERLTKKIEGLLQELLEGAHLQSFTIKSRTKSVESFEQKILRPDKSYQNPLAEVSDLSGIQIIVRSLDDIQAVEEIIDGEFSVDQDLSVKKADILDPDRFGYLTQHFVVKIKAPRTQLTEWEDLKDLSAEIQVRTVLQHAWAIISHAFDYKISAEIPKQLRRQLFRVSALLEVADTELTNFVRQVASLQEQYKEQIAAEDIHVEVNIDSLRAFTETSPIVEEWAKYIESLSVKVGGVGSAISRDLRMAKIAGVESVNEIDHLLRDARSWGKEYLQEFFHNTWGKPLPNDRGISLDRNGIVALFIIASKLDILTDELLNDELGWGLPENATVPARKYNPQYRT</sequence>